<name>A0A1I5FKR6_9GAMM</name>
<sequence>MGYKAESITVQMNAGQRASALNHISALRTMMYGDCSHELKRFIADMRNKRDHQAEQNGRALSAIFFLANISKERHSVDFSELTSDELTALISAMNHLKAVVSLFPKNLTLPN</sequence>
<proteinExistence type="predicted"/>
<keyword evidence="2" id="KW-1185">Reference proteome</keyword>
<dbReference type="RefSeq" id="WP_033786606.1">
    <property type="nucleotide sequence ID" value="NZ_FOVG01000004.1"/>
</dbReference>
<dbReference type="AlphaFoldDB" id="A0A1I5FKR6"/>
<dbReference type="InterPro" id="IPR035232">
    <property type="entry name" value="DUF5347"/>
</dbReference>
<dbReference type="EMBL" id="FOVG01000004">
    <property type="protein sequence ID" value="SFO24335.1"/>
    <property type="molecule type" value="Genomic_DNA"/>
</dbReference>
<gene>
    <name evidence="1" type="ORF">SAMN05428971_3296</name>
</gene>
<dbReference type="Proteomes" id="UP000198968">
    <property type="component" value="Unassembled WGS sequence"/>
</dbReference>
<dbReference type="Pfam" id="PF17282">
    <property type="entry name" value="DUF5347"/>
    <property type="match status" value="1"/>
</dbReference>
<reference evidence="2" key="1">
    <citation type="submission" date="2016-10" db="EMBL/GenBank/DDBJ databases">
        <authorList>
            <person name="Varghese N."/>
            <person name="Submissions S."/>
        </authorList>
    </citation>
    <scope>NUCLEOTIDE SEQUENCE [LARGE SCALE GENOMIC DNA]</scope>
    <source>
        <strain evidence="2">OV426</strain>
    </source>
</reference>
<protein>
    <recommendedName>
        <fullName evidence="3">Phage-related protein</fullName>
    </recommendedName>
</protein>
<evidence type="ECO:0008006" key="3">
    <source>
        <dbReference type="Google" id="ProtNLM"/>
    </source>
</evidence>
<accession>A0A1I5FKR6</accession>
<evidence type="ECO:0000313" key="1">
    <source>
        <dbReference type="EMBL" id="SFO24335.1"/>
    </source>
</evidence>
<evidence type="ECO:0000313" key="2">
    <source>
        <dbReference type="Proteomes" id="UP000198968"/>
    </source>
</evidence>
<organism evidence="1 2">
    <name type="scientific">Candidatus Pantoea varia</name>
    <dbReference type="NCBI Taxonomy" id="1881036"/>
    <lineage>
        <taxon>Bacteria</taxon>
        <taxon>Pseudomonadati</taxon>
        <taxon>Pseudomonadota</taxon>
        <taxon>Gammaproteobacteria</taxon>
        <taxon>Enterobacterales</taxon>
        <taxon>Erwiniaceae</taxon>
        <taxon>Pantoea</taxon>
    </lineage>
</organism>
<dbReference type="OrthoDB" id="6473374at2"/>